<keyword evidence="6 12" id="KW-0479">Metal-binding</keyword>
<keyword evidence="11" id="KW-0472">Membrane</keyword>
<evidence type="ECO:0000256" key="2">
    <source>
        <dbReference type="ARBA" id="ARBA00004524"/>
    </source>
</evidence>
<evidence type="ECO:0000256" key="8">
    <source>
        <dbReference type="ARBA" id="ARBA00022848"/>
    </source>
</evidence>
<keyword evidence="8" id="KW-0492">Microsome</keyword>
<evidence type="ECO:0000256" key="1">
    <source>
        <dbReference type="ARBA" id="ARBA00001971"/>
    </source>
</evidence>
<organism evidence="13 14">
    <name type="scientific">Allacma fusca</name>
    <dbReference type="NCBI Taxonomy" id="39272"/>
    <lineage>
        <taxon>Eukaryota</taxon>
        <taxon>Metazoa</taxon>
        <taxon>Ecdysozoa</taxon>
        <taxon>Arthropoda</taxon>
        <taxon>Hexapoda</taxon>
        <taxon>Collembola</taxon>
        <taxon>Symphypleona</taxon>
        <taxon>Sminthuridae</taxon>
        <taxon>Allacma</taxon>
    </lineage>
</organism>
<comment type="subcellular location">
    <subcellularLocation>
        <location evidence="3">Endoplasmic reticulum membrane</location>
    </subcellularLocation>
    <subcellularLocation>
        <location evidence="2">Microsome membrane</location>
    </subcellularLocation>
</comment>
<evidence type="ECO:0000256" key="7">
    <source>
        <dbReference type="ARBA" id="ARBA00022824"/>
    </source>
</evidence>
<evidence type="ECO:0008006" key="15">
    <source>
        <dbReference type="Google" id="ProtNLM"/>
    </source>
</evidence>
<keyword evidence="14" id="KW-1185">Reference proteome</keyword>
<dbReference type="GO" id="GO:0016705">
    <property type="term" value="F:oxidoreductase activity, acting on paired donors, with incorporation or reduction of molecular oxygen"/>
    <property type="evidence" value="ECO:0007669"/>
    <property type="project" value="InterPro"/>
</dbReference>
<evidence type="ECO:0000256" key="4">
    <source>
        <dbReference type="ARBA" id="ARBA00010617"/>
    </source>
</evidence>
<name>A0A8J2JHK5_9HEXA</name>
<evidence type="ECO:0000256" key="5">
    <source>
        <dbReference type="ARBA" id="ARBA00022617"/>
    </source>
</evidence>
<reference evidence="13" key="1">
    <citation type="submission" date="2021-06" db="EMBL/GenBank/DDBJ databases">
        <authorList>
            <person name="Hodson N. C."/>
            <person name="Mongue J. A."/>
            <person name="Jaron S. K."/>
        </authorList>
    </citation>
    <scope>NUCLEOTIDE SEQUENCE</scope>
</reference>
<sequence>FPENCSGRHPYAYLAFSAGTRICMGIKVAIAQEKIILADIFRNFTVELDDPNL</sequence>
<gene>
    <name evidence="13" type="ORF">AFUS01_LOCUS7661</name>
</gene>
<dbReference type="OrthoDB" id="1372046at2759"/>
<evidence type="ECO:0000313" key="14">
    <source>
        <dbReference type="Proteomes" id="UP000708208"/>
    </source>
</evidence>
<dbReference type="PANTHER" id="PTHR24291:SF189">
    <property type="entry name" value="CYTOCHROME P450 4C3-RELATED"/>
    <property type="match status" value="1"/>
</dbReference>
<evidence type="ECO:0000256" key="11">
    <source>
        <dbReference type="ARBA" id="ARBA00023136"/>
    </source>
</evidence>
<keyword evidence="12" id="KW-0503">Monooxygenase</keyword>
<dbReference type="GO" id="GO:0020037">
    <property type="term" value="F:heme binding"/>
    <property type="evidence" value="ECO:0007669"/>
    <property type="project" value="InterPro"/>
</dbReference>
<comment type="caution">
    <text evidence="13">The sequence shown here is derived from an EMBL/GenBank/DDBJ whole genome shotgun (WGS) entry which is preliminary data.</text>
</comment>
<evidence type="ECO:0000256" key="10">
    <source>
        <dbReference type="ARBA" id="ARBA00023004"/>
    </source>
</evidence>
<dbReference type="PANTHER" id="PTHR24291">
    <property type="entry name" value="CYTOCHROME P450 FAMILY 4"/>
    <property type="match status" value="1"/>
</dbReference>
<dbReference type="AlphaFoldDB" id="A0A8J2JHK5"/>
<protein>
    <recommendedName>
        <fullName evidence="15">Cytochrome P450</fullName>
    </recommendedName>
</protein>
<evidence type="ECO:0000256" key="12">
    <source>
        <dbReference type="RuleBase" id="RU000461"/>
    </source>
</evidence>
<dbReference type="GO" id="GO:0005506">
    <property type="term" value="F:iron ion binding"/>
    <property type="evidence" value="ECO:0007669"/>
    <property type="project" value="InterPro"/>
</dbReference>
<comment type="similarity">
    <text evidence="4 12">Belongs to the cytochrome P450 family.</text>
</comment>
<dbReference type="Proteomes" id="UP000708208">
    <property type="component" value="Unassembled WGS sequence"/>
</dbReference>
<evidence type="ECO:0000256" key="9">
    <source>
        <dbReference type="ARBA" id="ARBA00023002"/>
    </source>
</evidence>
<dbReference type="Pfam" id="PF00067">
    <property type="entry name" value="p450"/>
    <property type="match status" value="1"/>
</dbReference>
<dbReference type="InterPro" id="IPR050196">
    <property type="entry name" value="Cytochrome_P450_Monoox"/>
</dbReference>
<feature type="non-terminal residue" evidence="13">
    <location>
        <position position="1"/>
    </location>
</feature>
<dbReference type="EMBL" id="CAJVCH010052011">
    <property type="protein sequence ID" value="CAG7718257.1"/>
    <property type="molecule type" value="Genomic_DNA"/>
</dbReference>
<keyword evidence="7" id="KW-0256">Endoplasmic reticulum</keyword>
<keyword evidence="10 12" id="KW-0408">Iron</keyword>
<comment type="cofactor">
    <cofactor evidence="1">
        <name>heme</name>
        <dbReference type="ChEBI" id="CHEBI:30413"/>
    </cofactor>
</comment>
<evidence type="ECO:0000256" key="3">
    <source>
        <dbReference type="ARBA" id="ARBA00004586"/>
    </source>
</evidence>
<dbReference type="PROSITE" id="PS00086">
    <property type="entry name" value="CYTOCHROME_P450"/>
    <property type="match status" value="1"/>
</dbReference>
<keyword evidence="5 12" id="KW-0349">Heme</keyword>
<dbReference type="InterPro" id="IPR001128">
    <property type="entry name" value="Cyt_P450"/>
</dbReference>
<dbReference type="GO" id="GO:0005789">
    <property type="term" value="C:endoplasmic reticulum membrane"/>
    <property type="evidence" value="ECO:0007669"/>
    <property type="project" value="UniProtKB-SubCell"/>
</dbReference>
<accession>A0A8J2JHK5</accession>
<dbReference type="InterPro" id="IPR017972">
    <property type="entry name" value="Cyt_P450_CS"/>
</dbReference>
<evidence type="ECO:0000313" key="13">
    <source>
        <dbReference type="EMBL" id="CAG7718257.1"/>
    </source>
</evidence>
<proteinExistence type="inferred from homology"/>
<evidence type="ECO:0000256" key="6">
    <source>
        <dbReference type="ARBA" id="ARBA00022723"/>
    </source>
</evidence>
<keyword evidence="9 12" id="KW-0560">Oxidoreductase</keyword>
<feature type="non-terminal residue" evidence="13">
    <location>
        <position position="53"/>
    </location>
</feature>
<dbReference type="GO" id="GO:0004497">
    <property type="term" value="F:monooxygenase activity"/>
    <property type="evidence" value="ECO:0007669"/>
    <property type="project" value="UniProtKB-KW"/>
</dbReference>